<comment type="similarity">
    <text evidence="9">Belongs to the SecE/SEC61-gamma family.</text>
</comment>
<accession>A0A4R1K198</accession>
<comment type="subcellular location">
    <subcellularLocation>
        <location evidence="1">Membrane</location>
    </subcellularLocation>
</comment>
<dbReference type="AlphaFoldDB" id="A0A4R1K198"/>
<evidence type="ECO:0000256" key="5">
    <source>
        <dbReference type="ARBA" id="ARBA00022927"/>
    </source>
</evidence>
<dbReference type="GO" id="GO:0005886">
    <property type="term" value="C:plasma membrane"/>
    <property type="evidence" value="ECO:0007669"/>
    <property type="project" value="UniProtKB-UniRule"/>
</dbReference>
<dbReference type="InterPro" id="IPR038379">
    <property type="entry name" value="SecE_sf"/>
</dbReference>
<evidence type="ECO:0000256" key="3">
    <source>
        <dbReference type="ARBA" id="ARBA00022475"/>
    </source>
</evidence>
<evidence type="ECO:0000256" key="1">
    <source>
        <dbReference type="ARBA" id="ARBA00004370"/>
    </source>
</evidence>
<dbReference type="EMBL" id="SMGD01000012">
    <property type="protein sequence ID" value="TCK57660.1"/>
    <property type="molecule type" value="Genomic_DNA"/>
</dbReference>
<keyword evidence="2 9" id="KW-0813">Transport</keyword>
<keyword evidence="3 9" id="KW-1003">Cell membrane</keyword>
<evidence type="ECO:0000256" key="8">
    <source>
        <dbReference type="ARBA" id="ARBA00023136"/>
    </source>
</evidence>
<dbReference type="GO" id="GO:0006605">
    <property type="term" value="P:protein targeting"/>
    <property type="evidence" value="ECO:0007669"/>
    <property type="project" value="UniProtKB-UniRule"/>
</dbReference>
<dbReference type="PRINTS" id="PR01650">
    <property type="entry name" value="SECETRNLCASE"/>
</dbReference>
<keyword evidence="6 9" id="KW-1133">Transmembrane helix</keyword>
<comment type="caution">
    <text evidence="9">Lacks conserved residue(s) required for the propagation of feature annotation.</text>
</comment>
<dbReference type="GO" id="GO:0043952">
    <property type="term" value="P:protein transport by the Sec complex"/>
    <property type="evidence" value="ECO:0007669"/>
    <property type="project" value="UniProtKB-UniRule"/>
</dbReference>
<dbReference type="GO" id="GO:0008320">
    <property type="term" value="F:protein transmembrane transporter activity"/>
    <property type="evidence" value="ECO:0007669"/>
    <property type="project" value="UniProtKB-UniRule"/>
</dbReference>
<feature type="transmembrane region" description="Helical" evidence="9">
    <location>
        <begin position="92"/>
        <end position="110"/>
    </location>
</feature>
<reference evidence="10 11" key="1">
    <citation type="submission" date="2019-03" db="EMBL/GenBank/DDBJ databases">
        <title>Genomic Encyclopedia of Type Strains, Phase IV (KMG-IV): sequencing the most valuable type-strain genomes for metagenomic binning, comparative biology and taxonomic classification.</title>
        <authorList>
            <person name="Goeker M."/>
        </authorList>
    </citation>
    <scope>NUCLEOTIDE SEQUENCE [LARGE SCALE GENOMIC DNA]</scope>
    <source>
        <strain evidence="10 11">DSM 18577</strain>
    </source>
</reference>
<sequence length="126" mass="13595">MSTNTENQRGSMDGLKWGLVVILLAASVVGNYYYSTEVSVLFRVIGVVIAVGLAFGVAMLTTKGKATWTFAKEARIEVRKVVWPTRQETMQTTLMVLAVSAVVALVLWGLDGVLVRAVSFITGVSI</sequence>
<feature type="transmembrane region" description="Helical" evidence="9">
    <location>
        <begin position="40"/>
        <end position="60"/>
    </location>
</feature>
<keyword evidence="5 9" id="KW-0653">Protein transport</keyword>
<dbReference type="RefSeq" id="WP_131912215.1">
    <property type="nucleotide sequence ID" value="NZ_OU594967.1"/>
</dbReference>
<gene>
    <name evidence="9" type="primary">secE</name>
    <name evidence="10" type="ORF">EV690_1353</name>
</gene>
<dbReference type="Proteomes" id="UP000295565">
    <property type="component" value="Unassembled WGS sequence"/>
</dbReference>
<dbReference type="NCBIfam" id="NF004372">
    <property type="entry name" value="PRK05740.1-2"/>
    <property type="match status" value="1"/>
</dbReference>
<feature type="transmembrane region" description="Helical" evidence="9">
    <location>
        <begin position="17"/>
        <end position="34"/>
    </location>
</feature>
<evidence type="ECO:0000256" key="9">
    <source>
        <dbReference type="HAMAP-Rule" id="MF_00422"/>
    </source>
</evidence>
<evidence type="ECO:0000313" key="10">
    <source>
        <dbReference type="EMBL" id="TCK57660.1"/>
    </source>
</evidence>
<evidence type="ECO:0000256" key="6">
    <source>
        <dbReference type="ARBA" id="ARBA00022989"/>
    </source>
</evidence>
<organism evidence="10 11">
    <name type="scientific">Celerinatantimonas diazotrophica</name>
    <dbReference type="NCBI Taxonomy" id="412034"/>
    <lineage>
        <taxon>Bacteria</taxon>
        <taxon>Pseudomonadati</taxon>
        <taxon>Pseudomonadota</taxon>
        <taxon>Gammaproteobacteria</taxon>
        <taxon>Celerinatantimonadaceae</taxon>
        <taxon>Celerinatantimonas</taxon>
    </lineage>
</organism>
<keyword evidence="8 9" id="KW-0472">Membrane</keyword>
<dbReference type="PROSITE" id="PS01067">
    <property type="entry name" value="SECE_SEC61G"/>
    <property type="match status" value="1"/>
</dbReference>
<dbReference type="PANTHER" id="PTHR33910:SF1">
    <property type="entry name" value="PROTEIN TRANSLOCASE SUBUNIT SECE"/>
    <property type="match status" value="1"/>
</dbReference>
<dbReference type="HAMAP" id="MF_00422">
    <property type="entry name" value="SecE"/>
    <property type="match status" value="1"/>
</dbReference>
<dbReference type="InterPro" id="IPR005807">
    <property type="entry name" value="SecE_bac"/>
</dbReference>
<dbReference type="GO" id="GO:0009306">
    <property type="term" value="P:protein secretion"/>
    <property type="evidence" value="ECO:0007669"/>
    <property type="project" value="UniProtKB-UniRule"/>
</dbReference>
<evidence type="ECO:0000256" key="7">
    <source>
        <dbReference type="ARBA" id="ARBA00023010"/>
    </source>
</evidence>
<dbReference type="NCBIfam" id="TIGR00964">
    <property type="entry name" value="secE_bact"/>
    <property type="match status" value="1"/>
</dbReference>
<dbReference type="GO" id="GO:0065002">
    <property type="term" value="P:intracellular protein transmembrane transport"/>
    <property type="evidence" value="ECO:0007669"/>
    <property type="project" value="UniProtKB-UniRule"/>
</dbReference>
<evidence type="ECO:0000256" key="2">
    <source>
        <dbReference type="ARBA" id="ARBA00022448"/>
    </source>
</evidence>
<comment type="function">
    <text evidence="9">Essential subunit of the Sec protein translocation channel SecYEG. Clamps together the 2 halves of SecY. May contact the channel plug during translocation.</text>
</comment>
<evidence type="ECO:0000256" key="4">
    <source>
        <dbReference type="ARBA" id="ARBA00022692"/>
    </source>
</evidence>
<keyword evidence="7 9" id="KW-0811">Translocation</keyword>
<proteinExistence type="inferred from homology"/>
<dbReference type="Pfam" id="PF00584">
    <property type="entry name" value="SecE"/>
    <property type="match status" value="1"/>
</dbReference>
<dbReference type="PANTHER" id="PTHR33910">
    <property type="entry name" value="PROTEIN TRANSLOCASE SUBUNIT SECE"/>
    <property type="match status" value="1"/>
</dbReference>
<keyword evidence="4 9" id="KW-0812">Transmembrane</keyword>
<keyword evidence="11" id="KW-1185">Reference proteome</keyword>
<comment type="subunit">
    <text evidence="9">Component of the Sec protein translocase complex. Heterotrimer consisting of SecY, SecE and SecG subunits. The heterotrimers can form oligomers, although 1 heterotrimer is thought to be able to translocate proteins. Interacts with the ribosome. Interacts with SecDF, and other proteins may be involved. Interacts with SecA.</text>
</comment>
<name>A0A4R1K198_9GAMM</name>
<dbReference type="InterPro" id="IPR001901">
    <property type="entry name" value="Translocase_SecE/Sec61-g"/>
</dbReference>
<dbReference type="Gene3D" id="1.20.5.1030">
    <property type="entry name" value="Preprotein translocase secy subunit"/>
    <property type="match status" value="1"/>
</dbReference>
<comment type="caution">
    <text evidence="10">The sequence shown here is derived from an EMBL/GenBank/DDBJ whole genome shotgun (WGS) entry which is preliminary data.</text>
</comment>
<evidence type="ECO:0000313" key="11">
    <source>
        <dbReference type="Proteomes" id="UP000295565"/>
    </source>
</evidence>
<dbReference type="OrthoDB" id="9806365at2"/>
<protein>
    <recommendedName>
        <fullName evidence="9">Protein translocase subunit SecE</fullName>
    </recommendedName>
</protein>